<evidence type="ECO:0000256" key="7">
    <source>
        <dbReference type="RuleBase" id="RU003812"/>
    </source>
</evidence>
<sequence>MALSEKEKLVNFLKSSLKDKSAILGVSSGIDSSLVLMLLTLSIPKEKIIPIFLPESSVSQNDLNDIIALEKASGIKIKTVYIENIIKAYSNLLEIKDMKSLGNVKSRIRMTVLYYYANINSGMVVGTTNLTEYITGYFTKFGDGGCDIEPIIGLTKTKVRELSAEVGVPESIIKKPPSAGLWKDQTDEKELGFSYSLIDEEVDYFIRNGSFEENHVGKRVKSLYEASMHKRTLPVGPEKD</sequence>
<evidence type="ECO:0000259" key="9">
    <source>
        <dbReference type="Pfam" id="PF02540"/>
    </source>
</evidence>
<dbReference type="GeneID" id="41587988"/>
<dbReference type="EC" id="6.3.1.5" evidence="7"/>
<evidence type="ECO:0000256" key="3">
    <source>
        <dbReference type="ARBA" id="ARBA00022741"/>
    </source>
</evidence>
<dbReference type="EMBL" id="LT671858">
    <property type="protein sequence ID" value="SIM52598.1"/>
    <property type="molecule type" value="Genomic_DNA"/>
</dbReference>
<evidence type="ECO:0000256" key="1">
    <source>
        <dbReference type="ARBA" id="ARBA00004790"/>
    </source>
</evidence>
<evidence type="ECO:0000256" key="6">
    <source>
        <dbReference type="RuleBase" id="RU003811"/>
    </source>
</evidence>
<reference evidence="10 11" key="1">
    <citation type="submission" date="2016-04" db="EMBL/GenBank/DDBJ databases">
        <authorList>
            <person name="Evans L.H."/>
            <person name="Alamgir A."/>
            <person name="Owens N."/>
            <person name="Weber N.D."/>
            <person name="Virtaneva K."/>
            <person name="Barbian K."/>
            <person name="Babar A."/>
            <person name="Rosenke K."/>
        </authorList>
    </citation>
    <scope>NUCLEOTIDE SEQUENCE [LARGE SCALE GENOMIC DNA]</scope>
    <source>
        <strain evidence="11">S5(T) (JCM 30642 \VKM B-2941)</strain>
    </source>
</reference>
<dbReference type="GO" id="GO:0005737">
    <property type="term" value="C:cytoplasm"/>
    <property type="evidence" value="ECO:0007669"/>
    <property type="project" value="InterPro"/>
</dbReference>
<evidence type="ECO:0000256" key="5">
    <source>
        <dbReference type="ARBA" id="ARBA00023027"/>
    </source>
</evidence>
<feature type="transmembrane region" description="Helical" evidence="8">
    <location>
        <begin position="21"/>
        <end position="43"/>
    </location>
</feature>
<dbReference type="SUPFAM" id="SSF52402">
    <property type="entry name" value="Adenine nucleotide alpha hydrolases-like"/>
    <property type="match status" value="1"/>
</dbReference>
<dbReference type="GO" id="GO:0003952">
    <property type="term" value="F:NAD+ synthase (glutamine-hydrolyzing) activity"/>
    <property type="evidence" value="ECO:0007669"/>
    <property type="project" value="InterPro"/>
</dbReference>
<evidence type="ECO:0000256" key="2">
    <source>
        <dbReference type="ARBA" id="ARBA00022598"/>
    </source>
</evidence>
<dbReference type="NCBIfam" id="TIGR00552">
    <property type="entry name" value="nadE"/>
    <property type="match status" value="1"/>
</dbReference>
<evidence type="ECO:0000256" key="8">
    <source>
        <dbReference type="SAM" id="Phobius"/>
    </source>
</evidence>
<dbReference type="Gene3D" id="3.40.50.620">
    <property type="entry name" value="HUPs"/>
    <property type="match status" value="1"/>
</dbReference>
<dbReference type="GO" id="GO:0004359">
    <property type="term" value="F:glutaminase activity"/>
    <property type="evidence" value="ECO:0007669"/>
    <property type="project" value="InterPro"/>
</dbReference>
<feature type="domain" description="NAD/GMP synthase" evidence="9">
    <location>
        <begin position="7"/>
        <end position="234"/>
    </location>
</feature>
<comment type="similarity">
    <text evidence="6">Belongs to the NAD synthetase family.</text>
</comment>
<protein>
    <recommendedName>
        <fullName evidence="7">NH(3)-dependent NAD(+) synthetase</fullName>
        <ecNumber evidence="7">6.3.1.5</ecNumber>
    </recommendedName>
</protein>
<evidence type="ECO:0000313" key="11">
    <source>
        <dbReference type="Proteomes" id="UP000195607"/>
    </source>
</evidence>
<dbReference type="UniPathway" id="UPA00253"/>
<dbReference type="CDD" id="cd00553">
    <property type="entry name" value="NAD_synthase"/>
    <property type="match status" value="1"/>
</dbReference>
<dbReference type="InterPro" id="IPR022310">
    <property type="entry name" value="NAD/GMP_synthase"/>
</dbReference>
<dbReference type="AlphaFoldDB" id="A0A1N5TX69"/>
<dbReference type="PANTHER" id="PTHR23090:SF9">
    <property type="entry name" value="GLUTAMINE-DEPENDENT NAD(+) SYNTHETASE"/>
    <property type="match status" value="1"/>
</dbReference>
<accession>A0A1N5TX69</accession>
<dbReference type="GO" id="GO:0008795">
    <property type="term" value="F:NAD+ synthase activity"/>
    <property type="evidence" value="ECO:0007669"/>
    <property type="project" value="UniProtKB-EC"/>
</dbReference>
<keyword evidence="4 6" id="KW-0067">ATP-binding</keyword>
<organism evidence="10 11">
    <name type="scientific">Cuniculiplasma divulgatum</name>
    <dbReference type="NCBI Taxonomy" id="1673428"/>
    <lineage>
        <taxon>Archaea</taxon>
        <taxon>Methanobacteriati</taxon>
        <taxon>Thermoplasmatota</taxon>
        <taxon>Thermoplasmata</taxon>
        <taxon>Thermoplasmatales</taxon>
        <taxon>Cuniculiplasmataceae</taxon>
        <taxon>Cuniculiplasma</taxon>
    </lineage>
</organism>
<dbReference type="Pfam" id="PF02540">
    <property type="entry name" value="NAD_synthase"/>
    <property type="match status" value="1"/>
</dbReference>
<keyword evidence="8" id="KW-0812">Transmembrane</keyword>
<evidence type="ECO:0000256" key="4">
    <source>
        <dbReference type="ARBA" id="ARBA00022840"/>
    </source>
</evidence>
<dbReference type="InterPro" id="IPR003694">
    <property type="entry name" value="NAD_synthase"/>
</dbReference>
<name>A0A1N5TX69_9ARCH</name>
<keyword evidence="8" id="KW-1133">Transmembrane helix</keyword>
<comment type="catalytic activity">
    <reaction evidence="7">
        <text>deamido-NAD(+) + NH4(+) + ATP = AMP + diphosphate + NAD(+) + H(+)</text>
        <dbReference type="Rhea" id="RHEA:21188"/>
        <dbReference type="ChEBI" id="CHEBI:15378"/>
        <dbReference type="ChEBI" id="CHEBI:28938"/>
        <dbReference type="ChEBI" id="CHEBI:30616"/>
        <dbReference type="ChEBI" id="CHEBI:33019"/>
        <dbReference type="ChEBI" id="CHEBI:57540"/>
        <dbReference type="ChEBI" id="CHEBI:58437"/>
        <dbReference type="ChEBI" id="CHEBI:456215"/>
        <dbReference type="EC" id="6.3.1.5"/>
    </reaction>
</comment>
<gene>
    <name evidence="10" type="ORF">CSP5_0710</name>
</gene>
<dbReference type="GO" id="GO:0009435">
    <property type="term" value="P:NAD+ biosynthetic process"/>
    <property type="evidence" value="ECO:0007669"/>
    <property type="project" value="UniProtKB-UniPathway"/>
</dbReference>
<dbReference type="PANTHER" id="PTHR23090">
    <property type="entry name" value="NH 3 /GLUTAMINE-DEPENDENT NAD + SYNTHETASE"/>
    <property type="match status" value="1"/>
</dbReference>
<dbReference type="RefSeq" id="WP_148689626.1">
    <property type="nucleotide sequence ID" value="NZ_LT671858.1"/>
</dbReference>
<dbReference type="InterPro" id="IPR014729">
    <property type="entry name" value="Rossmann-like_a/b/a_fold"/>
</dbReference>
<keyword evidence="8" id="KW-0472">Membrane</keyword>
<proteinExistence type="inferred from homology"/>
<comment type="pathway">
    <text evidence="1">Cofactor biosynthesis; NAD(+) biosynthesis.</text>
</comment>
<keyword evidence="3 6" id="KW-0547">Nucleotide-binding</keyword>
<dbReference type="GO" id="GO:0005524">
    <property type="term" value="F:ATP binding"/>
    <property type="evidence" value="ECO:0007669"/>
    <property type="project" value="UniProtKB-KW"/>
</dbReference>
<dbReference type="Proteomes" id="UP000195607">
    <property type="component" value="Chromosome I"/>
</dbReference>
<evidence type="ECO:0000313" key="10">
    <source>
        <dbReference type="EMBL" id="SIM52598.1"/>
    </source>
</evidence>
<keyword evidence="2 6" id="KW-0436">Ligase</keyword>
<keyword evidence="5 6" id="KW-0520">NAD</keyword>